<keyword evidence="3" id="KW-1185">Reference proteome</keyword>
<dbReference type="Proteomes" id="UP001333710">
    <property type="component" value="Chromosome"/>
</dbReference>
<dbReference type="InterPro" id="IPR016181">
    <property type="entry name" value="Acyl_CoA_acyltransferase"/>
</dbReference>
<dbReference type="Gene3D" id="3.40.630.30">
    <property type="match status" value="1"/>
</dbReference>
<reference evidence="2" key="1">
    <citation type="submission" date="2023-01" db="EMBL/GenBank/DDBJ databases">
        <title>Complete genome sequence of Planctobacterium marinum strain Dej080120_11.</title>
        <authorList>
            <person name="Ueki S."/>
            <person name="Maruyama F."/>
        </authorList>
    </citation>
    <scope>NUCLEOTIDE SEQUENCE</scope>
    <source>
        <strain evidence="2">Dej080120_11</strain>
    </source>
</reference>
<dbReference type="InterPro" id="IPR000182">
    <property type="entry name" value="GNAT_dom"/>
</dbReference>
<dbReference type="KEGG" id="pmaw:MACH26_16250"/>
<name>A0AA48HQF6_9ALTE</name>
<organism evidence="2 3">
    <name type="scientific">Planctobacterium marinum</name>
    <dbReference type="NCBI Taxonomy" id="1631968"/>
    <lineage>
        <taxon>Bacteria</taxon>
        <taxon>Pseudomonadati</taxon>
        <taxon>Pseudomonadota</taxon>
        <taxon>Gammaproteobacteria</taxon>
        <taxon>Alteromonadales</taxon>
        <taxon>Alteromonadaceae</taxon>
        <taxon>Planctobacterium</taxon>
    </lineage>
</organism>
<sequence>MLETQRLILRQWQPTDLPLFVEMNADPEVMRFFPSTLSTQQSTQLFEKLFSLIEQQGWGWWAIEAKESGDFVGTTGLMQVSFKEWFTPATEIGWRIARQHWRKGYATEAANEALKFAKHKLALRNIVSFTTVQNTPSIGVMEKLGMQRTLPDFDHPNVAEETGLRRHALYEKQL</sequence>
<dbReference type="PROSITE" id="PS51186">
    <property type="entry name" value="GNAT"/>
    <property type="match status" value="1"/>
</dbReference>
<feature type="domain" description="N-acetyltransferase" evidence="1">
    <location>
        <begin position="7"/>
        <end position="174"/>
    </location>
</feature>
<evidence type="ECO:0000313" key="3">
    <source>
        <dbReference type="Proteomes" id="UP001333710"/>
    </source>
</evidence>
<dbReference type="GO" id="GO:0016747">
    <property type="term" value="F:acyltransferase activity, transferring groups other than amino-acyl groups"/>
    <property type="evidence" value="ECO:0007669"/>
    <property type="project" value="InterPro"/>
</dbReference>
<dbReference type="SUPFAM" id="SSF55729">
    <property type="entry name" value="Acyl-CoA N-acyltransferases (Nat)"/>
    <property type="match status" value="1"/>
</dbReference>
<evidence type="ECO:0000313" key="2">
    <source>
        <dbReference type="EMBL" id="BDX06104.1"/>
    </source>
</evidence>
<gene>
    <name evidence="2" type="primary">guaA_1</name>
    <name evidence="2" type="ORF">MACH26_16250</name>
</gene>
<dbReference type="InterPro" id="IPR051531">
    <property type="entry name" value="N-acetyltransferase"/>
</dbReference>
<protein>
    <submittedName>
        <fullName evidence="2">N-acetyltransferase</fullName>
    </submittedName>
</protein>
<proteinExistence type="predicted"/>
<dbReference type="EMBL" id="AP027272">
    <property type="protein sequence ID" value="BDX06104.1"/>
    <property type="molecule type" value="Genomic_DNA"/>
</dbReference>
<dbReference type="Pfam" id="PF13302">
    <property type="entry name" value="Acetyltransf_3"/>
    <property type="match status" value="1"/>
</dbReference>
<dbReference type="PANTHER" id="PTHR43792">
    <property type="entry name" value="GNAT FAMILY, PUTATIVE (AFU_ORTHOLOGUE AFUA_3G00765)-RELATED-RELATED"/>
    <property type="match status" value="1"/>
</dbReference>
<accession>A0AA48HQF6</accession>
<dbReference type="RefSeq" id="WP_338292141.1">
    <property type="nucleotide sequence ID" value="NZ_AP027272.1"/>
</dbReference>
<dbReference type="PANTHER" id="PTHR43792:SF1">
    <property type="entry name" value="N-ACETYLTRANSFERASE DOMAIN-CONTAINING PROTEIN"/>
    <property type="match status" value="1"/>
</dbReference>
<dbReference type="AlphaFoldDB" id="A0AA48HQF6"/>
<evidence type="ECO:0000259" key="1">
    <source>
        <dbReference type="PROSITE" id="PS51186"/>
    </source>
</evidence>